<gene>
    <name evidence="2" type="ORF">HNR12_002670</name>
</gene>
<reference evidence="2 3" key="1">
    <citation type="submission" date="2020-07" db="EMBL/GenBank/DDBJ databases">
        <title>Sequencing the genomes of 1000 actinobacteria strains.</title>
        <authorList>
            <person name="Klenk H.-P."/>
        </authorList>
    </citation>
    <scope>NUCLEOTIDE SEQUENCE [LARGE SCALE GENOMIC DNA]</scope>
    <source>
        <strain evidence="2 3">DSM 45927</strain>
    </source>
</reference>
<dbReference type="SUPFAM" id="SSF50998">
    <property type="entry name" value="Quinoprotein alcohol dehydrogenase-like"/>
    <property type="match status" value="1"/>
</dbReference>
<dbReference type="InterPro" id="IPR013431">
    <property type="entry name" value="Delta_60_rpt"/>
</dbReference>
<evidence type="ECO:0000256" key="1">
    <source>
        <dbReference type="SAM" id="SignalP"/>
    </source>
</evidence>
<dbReference type="InterPro" id="IPR011047">
    <property type="entry name" value="Quinoprotein_ADH-like_sf"/>
</dbReference>
<feature type="chain" id="PRO_5038348999" evidence="1">
    <location>
        <begin position="30"/>
        <end position="439"/>
    </location>
</feature>
<accession>A0A853BMD9</accession>
<protein>
    <submittedName>
        <fullName evidence="2">Uncharacterized protein</fullName>
    </submittedName>
</protein>
<dbReference type="Pfam" id="PF17164">
    <property type="entry name" value="DUF5122"/>
    <property type="match status" value="1"/>
</dbReference>
<evidence type="ECO:0000313" key="2">
    <source>
        <dbReference type="EMBL" id="NYI96393.1"/>
    </source>
</evidence>
<comment type="caution">
    <text evidence="2">The sequence shown here is derived from an EMBL/GenBank/DDBJ whole genome shotgun (WGS) entry which is preliminary data.</text>
</comment>
<dbReference type="RefSeq" id="WP_338119759.1">
    <property type="nucleotide sequence ID" value="NZ_JACCFO010000001.1"/>
</dbReference>
<dbReference type="Proteomes" id="UP000575985">
    <property type="component" value="Unassembled WGS sequence"/>
</dbReference>
<evidence type="ECO:0000313" key="3">
    <source>
        <dbReference type="Proteomes" id="UP000575985"/>
    </source>
</evidence>
<dbReference type="EMBL" id="JACCFO010000001">
    <property type="protein sequence ID" value="NYI96393.1"/>
    <property type="molecule type" value="Genomic_DNA"/>
</dbReference>
<keyword evidence="3" id="KW-1185">Reference proteome</keyword>
<keyword evidence="1" id="KW-0732">Signal</keyword>
<proteinExistence type="predicted"/>
<organism evidence="2 3">
    <name type="scientific">Streptomonospora nanhaiensis</name>
    <dbReference type="NCBI Taxonomy" id="1323731"/>
    <lineage>
        <taxon>Bacteria</taxon>
        <taxon>Bacillati</taxon>
        <taxon>Actinomycetota</taxon>
        <taxon>Actinomycetes</taxon>
        <taxon>Streptosporangiales</taxon>
        <taxon>Nocardiopsidaceae</taxon>
        <taxon>Streptomonospora</taxon>
    </lineage>
</organism>
<feature type="signal peptide" evidence="1">
    <location>
        <begin position="1"/>
        <end position="29"/>
    </location>
</feature>
<dbReference type="AlphaFoldDB" id="A0A853BMD9"/>
<sequence length="439" mass="45850">MATVRTAYSPAALRHRLPFALAVALSVFAAASASTVVAPSPAHAGARHSGVVSENPVNWTPHVLDGSVTTIAEAGGLVVAAGDFTEVSDPEGEDTLERDRIFAFEPGTGEISSTFRPEVDGTIRSVVPGPGRTVFIGGRFEHVNGEPHRGLALLSTVDGEPVDGFSASIDNGSVYRLAAHGGQLYAGGSFTSVNGTERTGVARFDADTGELDKGLDITISEPRRGDLRVGELAVSPSGDKLVIAGTFTKVEGKGRYQIAVINTGSTPARLSNWSTSAYSKPCDYERMNTYLRQIDFAPDGSYFVVATAGGPSIKEGICKTVARWESNGPAGADPTWVNHTGGDAVYSVAATGAAVYVGGHQRWMDNPEGQHDAGPGAVEREGIGAIDPRTGKALPWNPGRERGHGAEALLATADGLYVGSDTTRLGGEYKGRIGMFPLR</sequence>
<name>A0A853BMD9_9ACTN</name>